<keyword evidence="5 7" id="KW-1133">Transmembrane helix</keyword>
<dbReference type="InterPro" id="IPR000515">
    <property type="entry name" value="MetI-like"/>
</dbReference>
<evidence type="ECO:0000256" key="1">
    <source>
        <dbReference type="ARBA" id="ARBA00004651"/>
    </source>
</evidence>
<protein>
    <submittedName>
        <fullName evidence="9">ABC transporter permease</fullName>
    </submittedName>
</protein>
<dbReference type="RefSeq" id="WP_215628725.1">
    <property type="nucleotide sequence ID" value="NZ_CP067089.2"/>
</dbReference>
<dbReference type="EMBL" id="CP067089">
    <property type="protein sequence ID" value="QQO11419.1"/>
    <property type="molecule type" value="Genomic_DNA"/>
</dbReference>
<dbReference type="SUPFAM" id="SSF161098">
    <property type="entry name" value="MetI-like"/>
    <property type="match status" value="1"/>
</dbReference>
<dbReference type="Pfam" id="PF12911">
    <property type="entry name" value="OppC_N"/>
    <property type="match status" value="1"/>
</dbReference>
<dbReference type="PANTHER" id="PTHR43386">
    <property type="entry name" value="OLIGOPEPTIDE TRANSPORT SYSTEM PERMEASE PROTEIN APPC"/>
    <property type="match status" value="1"/>
</dbReference>
<accession>A0A7T8BB44</accession>
<dbReference type="InterPro" id="IPR025966">
    <property type="entry name" value="OppC_N"/>
</dbReference>
<proteinExistence type="inferred from homology"/>
<dbReference type="InterPro" id="IPR050366">
    <property type="entry name" value="BP-dependent_transpt_permease"/>
</dbReference>
<dbReference type="InterPro" id="IPR035906">
    <property type="entry name" value="MetI-like_sf"/>
</dbReference>
<dbReference type="GO" id="GO:0055085">
    <property type="term" value="P:transmembrane transport"/>
    <property type="evidence" value="ECO:0007669"/>
    <property type="project" value="InterPro"/>
</dbReference>
<gene>
    <name evidence="9" type="ORF">JFL75_16115</name>
</gene>
<dbReference type="PANTHER" id="PTHR43386:SF1">
    <property type="entry name" value="D,D-DIPEPTIDE TRANSPORT SYSTEM PERMEASE PROTEIN DDPC-RELATED"/>
    <property type="match status" value="1"/>
</dbReference>
<keyword evidence="10" id="KW-1185">Reference proteome</keyword>
<evidence type="ECO:0000256" key="3">
    <source>
        <dbReference type="ARBA" id="ARBA00022475"/>
    </source>
</evidence>
<keyword evidence="6 7" id="KW-0472">Membrane</keyword>
<keyword evidence="2 7" id="KW-0813">Transport</keyword>
<evidence type="ECO:0000256" key="2">
    <source>
        <dbReference type="ARBA" id="ARBA00022448"/>
    </source>
</evidence>
<evidence type="ECO:0000256" key="5">
    <source>
        <dbReference type="ARBA" id="ARBA00022989"/>
    </source>
</evidence>
<dbReference type="Proteomes" id="UP000595917">
    <property type="component" value="Chromosome"/>
</dbReference>
<feature type="transmembrane region" description="Helical" evidence="7">
    <location>
        <begin position="15"/>
        <end position="37"/>
    </location>
</feature>
<dbReference type="PROSITE" id="PS50928">
    <property type="entry name" value="ABC_TM1"/>
    <property type="match status" value="1"/>
</dbReference>
<evidence type="ECO:0000256" key="4">
    <source>
        <dbReference type="ARBA" id="ARBA00022692"/>
    </source>
</evidence>
<evidence type="ECO:0000313" key="9">
    <source>
        <dbReference type="EMBL" id="QQO11419.1"/>
    </source>
</evidence>
<dbReference type="GO" id="GO:0005886">
    <property type="term" value="C:plasma membrane"/>
    <property type="evidence" value="ECO:0007669"/>
    <property type="project" value="UniProtKB-SubCell"/>
</dbReference>
<evidence type="ECO:0000256" key="7">
    <source>
        <dbReference type="RuleBase" id="RU363032"/>
    </source>
</evidence>
<evidence type="ECO:0000313" key="10">
    <source>
        <dbReference type="Proteomes" id="UP000595917"/>
    </source>
</evidence>
<feature type="transmembrane region" description="Helical" evidence="7">
    <location>
        <begin position="188"/>
        <end position="209"/>
    </location>
</feature>
<dbReference type="Gene3D" id="1.10.3720.10">
    <property type="entry name" value="MetI-like"/>
    <property type="match status" value="1"/>
</dbReference>
<dbReference type="AlphaFoldDB" id="A0A7T8BB44"/>
<comment type="subcellular location">
    <subcellularLocation>
        <location evidence="1 7">Cell membrane</location>
        <topology evidence="1 7">Multi-pass membrane protein</topology>
    </subcellularLocation>
</comment>
<sequence>MREKTFIQSFLKHRLGVIGFIGVALVVLTGIFAPLIAPYQRGYGEAMPLSGPSGENWLGTDAMGLDLFAELVWGARTSMFISATAVVVAMVIGIPFGLISGYFKGKIGSLIDSIIEIAMTIPTLPLMILISALAGASVRIVAVVIGIFSWPTLARIVRNSSLRVSQLQYIEAAKILGVPTFFIMFKHILLNLAGPVLVDLTIIMATAVLTESSLSYLGLGDPNAWSWGVILQNAFKSGHHFQAWWLVIFPSLAIMVYVISFNLLGIGINETLNPKSRD</sequence>
<dbReference type="Pfam" id="PF00528">
    <property type="entry name" value="BPD_transp_1"/>
    <property type="match status" value="1"/>
</dbReference>
<comment type="similarity">
    <text evidence="7">Belongs to the binding-protein-dependent transport system permease family.</text>
</comment>
<feature type="domain" description="ABC transmembrane type-1" evidence="8">
    <location>
        <begin position="75"/>
        <end position="265"/>
    </location>
</feature>
<keyword evidence="3" id="KW-1003">Cell membrane</keyword>
<evidence type="ECO:0000259" key="8">
    <source>
        <dbReference type="PROSITE" id="PS50928"/>
    </source>
</evidence>
<feature type="transmembrane region" description="Helical" evidence="7">
    <location>
        <begin position="243"/>
        <end position="268"/>
    </location>
</feature>
<name>A0A7T8BB44_9SPIR</name>
<dbReference type="KEGG" id="bhc:JFL75_16115"/>
<keyword evidence="4 7" id="KW-0812">Transmembrane</keyword>
<dbReference type="CDD" id="cd06261">
    <property type="entry name" value="TM_PBP2"/>
    <property type="match status" value="1"/>
</dbReference>
<feature type="transmembrane region" description="Helical" evidence="7">
    <location>
        <begin position="79"/>
        <end position="102"/>
    </location>
</feature>
<evidence type="ECO:0000256" key="6">
    <source>
        <dbReference type="ARBA" id="ARBA00023136"/>
    </source>
</evidence>
<organism evidence="9 10">
    <name type="scientific">Breznakiella homolactica</name>
    <dbReference type="NCBI Taxonomy" id="2798577"/>
    <lineage>
        <taxon>Bacteria</taxon>
        <taxon>Pseudomonadati</taxon>
        <taxon>Spirochaetota</taxon>
        <taxon>Spirochaetia</taxon>
        <taxon>Spirochaetales</taxon>
        <taxon>Breznakiellaceae</taxon>
        <taxon>Breznakiella</taxon>
    </lineage>
</organism>
<reference evidence="9" key="1">
    <citation type="submission" date="2021-01" db="EMBL/GenBank/DDBJ databases">
        <title>Description of Breznakiella homolactica.</title>
        <authorList>
            <person name="Song Y."/>
            <person name="Brune A."/>
        </authorList>
    </citation>
    <scope>NUCLEOTIDE SEQUENCE</scope>
    <source>
        <strain evidence="9">RmG30</strain>
    </source>
</reference>